<dbReference type="EMBL" id="DF820459">
    <property type="protein sequence ID" value="GAK53341.1"/>
    <property type="molecule type" value="Genomic_DNA"/>
</dbReference>
<reference evidence="2" key="1">
    <citation type="journal article" date="2015" name="PeerJ">
        <title>First genomic representation of candidate bacterial phylum KSB3 points to enhanced environmental sensing as a trigger of wastewater bulking.</title>
        <authorList>
            <person name="Sekiguchi Y."/>
            <person name="Ohashi A."/>
            <person name="Parks D.H."/>
            <person name="Yamauchi T."/>
            <person name="Tyson G.W."/>
            <person name="Hugenholtz P."/>
        </authorList>
    </citation>
    <scope>NUCLEOTIDE SEQUENCE [LARGE SCALE GENOMIC DNA]</scope>
</reference>
<gene>
    <name evidence="2" type="ORF">U14_04606</name>
</gene>
<evidence type="ECO:0000259" key="1">
    <source>
        <dbReference type="Pfam" id="PF12867"/>
    </source>
</evidence>
<dbReference type="SUPFAM" id="SSF109854">
    <property type="entry name" value="DinB/YfiT-like putative metalloenzymes"/>
    <property type="match status" value="1"/>
</dbReference>
<protein>
    <recommendedName>
        <fullName evidence="1">DinB-like domain-containing protein</fullName>
    </recommendedName>
</protein>
<dbReference type="Gene3D" id="1.20.120.450">
    <property type="entry name" value="dinb family like domain"/>
    <property type="match status" value="1"/>
</dbReference>
<dbReference type="AlphaFoldDB" id="A0A0S6W0U5"/>
<proteinExistence type="predicted"/>
<name>A0A0S6W0U5_9BACT</name>
<evidence type="ECO:0000313" key="2">
    <source>
        <dbReference type="EMBL" id="GAK53341.1"/>
    </source>
</evidence>
<organism evidence="2">
    <name type="scientific">Candidatus Moduliflexus flocculans</name>
    <dbReference type="NCBI Taxonomy" id="1499966"/>
    <lineage>
        <taxon>Bacteria</taxon>
        <taxon>Candidatus Moduliflexota</taxon>
        <taxon>Candidatus Moduliflexia</taxon>
        <taxon>Candidatus Moduliflexales</taxon>
        <taxon>Candidatus Moduliflexaceae</taxon>
    </lineage>
</organism>
<dbReference type="InterPro" id="IPR024775">
    <property type="entry name" value="DinB-like"/>
</dbReference>
<feature type="domain" description="DinB-like" evidence="1">
    <location>
        <begin position="57"/>
        <end position="175"/>
    </location>
</feature>
<accession>A0A0S6W0U5</accession>
<dbReference type="InterPro" id="IPR034660">
    <property type="entry name" value="DinB/YfiT-like"/>
</dbReference>
<keyword evidence="3" id="KW-1185">Reference proteome</keyword>
<sequence>MRFNGRMNSNRKHWNEQHQRLQRALAKAEEHGAAIELFLSQHAMVHASAMSDAGLWSFTDEIWQDAPEAMIRRIPQNCHHSIAWVFWHLARIEDVTMNFLVAASPQTLDQNNWFERMNIPFRDTGNEMPDADIARLSAEINLEALQAYRVAVGRKTREIVQQLRPEEVKEKVKPERLQRIRDEGAVVETAHYVLDYWGKRTIAGLLLMPPTRHNFLHSNEALRLKQKRR</sequence>
<evidence type="ECO:0000313" key="3">
    <source>
        <dbReference type="Proteomes" id="UP000030700"/>
    </source>
</evidence>
<dbReference type="HOGENOM" id="CLU_106232_0_0_0"/>
<dbReference type="Pfam" id="PF12867">
    <property type="entry name" value="DinB_2"/>
    <property type="match status" value="1"/>
</dbReference>
<dbReference type="Proteomes" id="UP000030700">
    <property type="component" value="Unassembled WGS sequence"/>
</dbReference>